<dbReference type="InterPro" id="IPR007730">
    <property type="entry name" value="SPOR-like_dom"/>
</dbReference>
<keyword evidence="4" id="KW-0132">Cell division</keyword>
<evidence type="ECO:0000256" key="2">
    <source>
        <dbReference type="SAM" id="Phobius"/>
    </source>
</evidence>
<keyword evidence="2" id="KW-0812">Transmembrane</keyword>
<keyword evidence="4" id="KW-0131">Cell cycle</keyword>
<dbReference type="GO" id="GO:0042834">
    <property type="term" value="F:peptidoglycan binding"/>
    <property type="evidence" value="ECO:0007669"/>
    <property type="project" value="InterPro"/>
</dbReference>
<dbReference type="EMBL" id="BMZB01000003">
    <property type="protein sequence ID" value="GGZ36599.1"/>
    <property type="molecule type" value="Genomic_DNA"/>
</dbReference>
<organism evidence="4 5">
    <name type="scientific">Asticcacaulis endophyticus</name>
    <dbReference type="NCBI Taxonomy" id="1395890"/>
    <lineage>
        <taxon>Bacteria</taxon>
        <taxon>Pseudomonadati</taxon>
        <taxon>Pseudomonadota</taxon>
        <taxon>Alphaproteobacteria</taxon>
        <taxon>Caulobacterales</taxon>
        <taxon>Caulobacteraceae</taxon>
        <taxon>Asticcacaulis</taxon>
    </lineage>
</organism>
<dbReference type="Pfam" id="PF05036">
    <property type="entry name" value="SPOR"/>
    <property type="match status" value="1"/>
</dbReference>
<feature type="transmembrane region" description="Helical" evidence="2">
    <location>
        <begin position="34"/>
        <end position="54"/>
    </location>
</feature>
<proteinExistence type="predicted"/>
<dbReference type="Gene3D" id="3.30.70.1070">
    <property type="entry name" value="Sporulation related repeat"/>
    <property type="match status" value="1"/>
</dbReference>
<feature type="region of interest" description="Disordered" evidence="1">
    <location>
        <begin position="84"/>
        <end position="107"/>
    </location>
</feature>
<comment type="caution">
    <text evidence="4">The sequence shown here is derived from an EMBL/GenBank/DDBJ whole genome shotgun (WGS) entry which is preliminary data.</text>
</comment>
<sequence>MVDKDRGTYTPPTEDNLSYEARQGGSGGRPQTPITLIASGIVLVVLLLAVVMFYNSGLNSRKDMAEIGESLSNYKDNRIEDARPLTDEDLLDPVAPDAEPKFAPGTEEPMARAEASATVSEAPPPAQIRTGPIPSNTMDTPSAPAATPAVPAEVVAPVARIETPKPVVAGAGAAVQIGAFTSRDIADKQYAALASSYGMFVSGTSKAVEKVERDGATLYRTSFTGFATKDKAKAFCDALKSAGKSCFVK</sequence>
<feature type="domain" description="SPOR" evidence="3">
    <location>
        <begin position="167"/>
        <end position="249"/>
    </location>
</feature>
<name>A0A918UVQ6_9CAUL</name>
<dbReference type="RefSeq" id="WP_229807722.1">
    <property type="nucleotide sequence ID" value="NZ_BMZB01000003.1"/>
</dbReference>
<evidence type="ECO:0000259" key="3">
    <source>
        <dbReference type="PROSITE" id="PS51724"/>
    </source>
</evidence>
<reference evidence="4" key="2">
    <citation type="submission" date="2020-09" db="EMBL/GenBank/DDBJ databases">
        <authorList>
            <person name="Sun Q."/>
            <person name="Kim S."/>
        </authorList>
    </citation>
    <scope>NUCLEOTIDE SEQUENCE</scope>
    <source>
        <strain evidence="4">KCTC 32296</strain>
    </source>
</reference>
<keyword evidence="2" id="KW-1133">Transmembrane helix</keyword>
<dbReference type="Proteomes" id="UP000662572">
    <property type="component" value="Unassembled WGS sequence"/>
</dbReference>
<evidence type="ECO:0000313" key="4">
    <source>
        <dbReference type="EMBL" id="GGZ36599.1"/>
    </source>
</evidence>
<accession>A0A918UVQ6</accession>
<dbReference type="SUPFAM" id="SSF110997">
    <property type="entry name" value="Sporulation related repeat"/>
    <property type="match status" value="1"/>
</dbReference>
<gene>
    <name evidence="4" type="primary">ftsN</name>
    <name evidence="4" type="ORF">GCM10011273_23670</name>
</gene>
<dbReference type="InterPro" id="IPR036680">
    <property type="entry name" value="SPOR-like_sf"/>
</dbReference>
<dbReference type="GO" id="GO:0051301">
    <property type="term" value="P:cell division"/>
    <property type="evidence" value="ECO:0007669"/>
    <property type="project" value="UniProtKB-KW"/>
</dbReference>
<keyword evidence="2" id="KW-0472">Membrane</keyword>
<evidence type="ECO:0000256" key="1">
    <source>
        <dbReference type="SAM" id="MobiDB-lite"/>
    </source>
</evidence>
<feature type="region of interest" description="Disordered" evidence="1">
    <location>
        <begin position="1"/>
        <end position="30"/>
    </location>
</feature>
<protein>
    <submittedName>
        <fullName evidence="4">Cell division protein FtsN</fullName>
    </submittedName>
</protein>
<reference evidence="4" key="1">
    <citation type="journal article" date="2014" name="Int. J. Syst. Evol. Microbiol.">
        <title>Complete genome sequence of Corynebacterium casei LMG S-19264T (=DSM 44701T), isolated from a smear-ripened cheese.</title>
        <authorList>
            <consortium name="US DOE Joint Genome Institute (JGI-PGF)"/>
            <person name="Walter F."/>
            <person name="Albersmeier A."/>
            <person name="Kalinowski J."/>
            <person name="Ruckert C."/>
        </authorList>
    </citation>
    <scope>NUCLEOTIDE SEQUENCE</scope>
    <source>
        <strain evidence="4">KCTC 32296</strain>
    </source>
</reference>
<keyword evidence="5" id="KW-1185">Reference proteome</keyword>
<dbReference type="PROSITE" id="PS51724">
    <property type="entry name" value="SPOR"/>
    <property type="match status" value="1"/>
</dbReference>
<evidence type="ECO:0000313" key="5">
    <source>
        <dbReference type="Proteomes" id="UP000662572"/>
    </source>
</evidence>
<dbReference type="AlphaFoldDB" id="A0A918UVQ6"/>